<reference evidence="1" key="1">
    <citation type="submission" date="2022-07" db="EMBL/GenBank/DDBJ databases">
        <title>Genome Sequence of Phlebia brevispora.</title>
        <authorList>
            <person name="Buettner E."/>
        </authorList>
    </citation>
    <scope>NUCLEOTIDE SEQUENCE</scope>
    <source>
        <strain evidence="1">MPL23</strain>
    </source>
</reference>
<accession>A0ACC1TFF4</accession>
<proteinExistence type="predicted"/>
<comment type="caution">
    <text evidence="1">The sequence shown here is derived from an EMBL/GenBank/DDBJ whole genome shotgun (WGS) entry which is preliminary data.</text>
</comment>
<gene>
    <name evidence="1" type="ORF">NM688_g136</name>
</gene>
<keyword evidence="2" id="KW-1185">Reference proteome</keyword>
<evidence type="ECO:0000313" key="1">
    <source>
        <dbReference type="EMBL" id="KAJ3559765.1"/>
    </source>
</evidence>
<protein>
    <submittedName>
        <fullName evidence="1">Uncharacterized protein</fullName>
    </submittedName>
</protein>
<sequence>MMLFQIAPFLLLLLSSFVLPTFTKLAERRSVPSGIVTTRGQQFELDGKSFWLPLLTTKDDVDKTLRSMHAVGVKVLRTWVGASLLYVAEVSLTASQGFNAINASELAGALESGLTYYQTWNSTQWQLDEGQQGLQRLDYVIETAGKYDIKVIVAFTNNWVGYGGSDLYIQWIKGAGQTHDIFFTDPDIVASYQSYVRTIVERYKNSTTIFAWELMNEARCASDTLSSSSACVPGSNTLLAWYREQSDFVRSLDPLHLITTGGEGQFFWKTPPEYWFDGTLISDFNFNGQAGEDFDHNLDLPNIDFGTYHMYPQTWYPELDTLGSNFSVEEWGLGWISDHANSAKKAGKPLLLEEFADATGTKANKSTIYPSWVQRALDTDHAYVSITIRLRRIYHCILRYSGIMPWQFGQLGLTEDGGNRIIKYSDQLLNGASPNDGFAIYPNQTSVWDIFKHAAEVQASRSG</sequence>
<name>A0ACC1TFF4_9APHY</name>
<dbReference type="EMBL" id="JANHOG010000010">
    <property type="protein sequence ID" value="KAJ3559765.1"/>
    <property type="molecule type" value="Genomic_DNA"/>
</dbReference>
<dbReference type="Proteomes" id="UP001148662">
    <property type="component" value="Unassembled WGS sequence"/>
</dbReference>
<organism evidence="1 2">
    <name type="scientific">Phlebia brevispora</name>
    <dbReference type="NCBI Taxonomy" id="194682"/>
    <lineage>
        <taxon>Eukaryota</taxon>
        <taxon>Fungi</taxon>
        <taxon>Dikarya</taxon>
        <taxon>Basidiomycota</taxon>
        <taxon>Agaricomycotina</taxon>
        <taxon>Agaricomycetes</taxon>
        <taxon>Polyporales</taxon>
        <taxon>Meruliaceae</taxon>
        <taxon>Phlebia</taxon>
    </lineage>
</organism>
<evidence type="ECO:0000313" key="2">
    <source>
        <dbReference type="Proteomes" id="UP001148662"/>
    </source>
</evidence>